<dbReference type="Proteomes" id="UP000717585">
    <property type="component" value="Unassembled WGS sequence"/>
</dbReference>
<dbReference type="PANTHER" id="PTHR11060">
    <property type="entry name" value="PROTEIN MEMO1"/>
    <property type="match status" value="1"/>
</dbReference>
<reference evidence="2" key="1">
    <citation type="submission" date="2021-05" db="EMBL/GenBank/DDBJ databases">
        <title>A free-living protist that lacks canonical eukaryotic 1 DNA replication and segregation systems.</title>
        <authorList>
            <person name="Salas-Leiva D.E."/>
            <person name="Tromer E.C."/>
            <person name="Curtis B.A."/>
            <person name="Jerlstrom-Hultqvist J."/>
            <person name="Kolisko M."/>
            <person name="Yi Z."/>
            <person name="Salas-Leiva J.S."/>
            <person name="Gallot-Lavallee L."/>
            <person name="Kops G.J.P.L."/>
            <person name="Archibald J.M."/>
            <person name="Simpson A.G.B."/>
            <person name="Roger A.J."/>
        </authorList>
    </citation>
    <scope>NUCLEOTIDE SEQUENCE</scope>
    <source>
        <strain evidence="2">BICM</strain>
    </source>
</reference>
<dbReference type="AlphaFoldDB" id="A0A8J6AXD4"/>
<dbReference type="HAMAP" id="MF_00055">
    <property type="entry name" value="MEMO1"/>
    <property type="match status" value="1"/>
</dbReference>
<dbReference type="NCBIfam" id="TIGR04336">
    <property type="entry name" value="AmmeMemoSam_B"/>
    <property type="match status" value="1"/>
</dbReference>
<protein>
    <submittedName>
        <fullName evidence="2">MEMO1 family</fullName>
    </submittedName>
</protein>
<dbReference type="OrthoDB" id="417112at2759"/>
<dbReference type="Gene3D" id="3.40.830.10">
    <property type="entry name" value="LigB-like"/>
    <property type="match status" value="1"/>
</dbReference>
<gene>
    <name evidence="2" type="ORF">J8273_0057</name>
</gene>
<dbReference type="EMBL" id="JAHDYR010000012">
    <property type="protein sequence ID" value="KAG9394850.1"/>
    <property type="molecule type" value="Genomic_DNA"/>
</dbReference>
<accession>A0A8J6AXD4</accession>
<evidence type="ECO:0000313" key="2">
    <source>
        <dbReference type="EMBL" id="KAG9394850.1"/>
    </source>
</evidence>
<evidence type="ECO:0000313" key="3">
    <source>
        <dbReference type="Proteomes" id="UP000717585"/>
    </source>
</evidence>
<name>A0A8J6AXD4_9EUKA</name>
<dbReference type="Pfam" id="PF01875">
    <property type="entry name" value="Memo"/>
    <property type="match status" value="1"/>
</dbReference>
<keyword evidence="3" id="KW-1185">Reference proteome</keyword>
<proteinExistence type="inferred from homology"/>
<comment type="similarity">
    <text evidence="1">Belongs to the MEMO1 family.</text>
</comment>
<dbReference type="PANTHER" id="PTHR11060:SF0">
    <property type="entry name" value="PROTEIN MEMO1"/>
    <property type="match status" value="1"/>
</dbReference>
<dbReference type="InterPro" id="IPR002737">
    <property type="entry name" value="MEMO1_fam"/>
</dbReference>
<organism evidence="2 3">
    <name type="scientific">Carpediemonas membranifera</name>
    <dbReference type="NCBI Taxonomy" id="201153"/>
    <lineage>
        <taxon>Eukaryota</taxon>
        <taxon>Metamonada</taxon>
        <taxon>Carpediemonas-like organisms</taxon>
        <taxon>Carpediemonas</taxon>
    </lineage>
</organism>
<dbReference type="CDD" id="cd07361">
    <property type="entry name" value="MEMO_like"/>
    <property type="match status" value="1"/>
</dbReference>
<sequence>MSHLRPASHAGTWYSGNPQHLRTEIDTYFSECGVKPIENSIAVIVPHAGYTYSAPTAAYSFASIPTDGIERVVVLGPSHVAHIQMAGVADDSFDGWETLFGPIPFDTEVYNKLKEVRGIEKLSPRAFVAEHSLEMQMPFIRTIFGAKDIKLVPIVVGGGLPSAAIDLLADLAADGKTFFVISSDFCHWGDRFGYNYLPDHTVPIHEAIESMDREAVDLIATGDVAEFEAYLHRTGNTICGRYPIATLMRVLKKAGIEYNMSLLHYDQSERLTSRHGASVSYVAANFARKM</sequence>
<comment type="caution">
    <text evidence="2">The sequence shown here is derived from an EMBL/GenBank/DDBJ whole genome shotgun (WGS) entry which is preliminary data.</text>
</comment>
<evidence type="ECO:0000256" key="1">
    <source>
        <dbReference type="ARBA" id="ARBA00006315"/>
    </source>
</evidence>